<dbReference type="GeneTree" id="ENSGT00940000160917"/>
<evidence type="ECO:0000256" key="4">
    <source>
        <dbReference type="ARBA" id="ARBA00023136"/>
    </source>
</evidence>
<feature type="transmembrane region" description="Helical" evidence="5">
    <location>
        <begin position="151"/>
        <end position="175"/>
    </location>
</feature>
<proteinExistence type="inferred from homology"/>
<sequence length="265" mass="29791">MFLAFLLQPAVNAATSDLLRKQEELEKKAQELERRERELQSHSLGPGNNWPPLPSFCPVGPCFYQDIDVEIGQRFQRTVSTMYYFWMGESHQELCVRPSFQIRLFCLYFTSVHVRGGVGLGLSILWALLFTPCSFVCWYRPVYKAFRTDSSFNFFIFFFIFFAQVCVFVIMTIGIPGWGFSGWIVSLAALRTSTGVGVIMVMNAIVFTGQAAMGVIMLKKIHSLYRQTDASFQKAQAEFASGVMSNQAVRQAAASAAQGAFTAPR</sequence>
<dbReference type="Pfam" id="PF04144">
    <property type="entry name" value="SCAMP"/>
    <property type="match status" value="1"/>
</dbReference>
<dbReference type="Proteomes" id="UP000694383">
    <property type="component" value="Unplaced"/>
</dbReference>
<comment type="caution">
    <text evidence="5">Lacks conserved residue(s) required for the propagation of feature annotation.</text>
</comment>
<keyword evidence="8" id="KW-1185">Reference proteome</keyword>
<accession>A0A8C7X6I5</accession>
<dbReference type="GO" id="GO:0015031">
    <property type="term" value="P:protein transport"/>
    <property type="evidence" value="ECO:0007669"/>
    <property type="project" value="InterPro"/>
</dbReference>
<feature type="transmembrane region" description="Helical" evidence="5">
    <location>
        <begin position="195"/>
        <end position="218"/>
    </location>
</feature>
<feature type="coiled-coil region" evidence="6">
    <location>
        <begin position="11"/>
        <end position="42"/>
    </location>
</feature>
<dbReference type="GO" id="GO:0032588">
    <property type="term" value="C:trans-Golgi network membrane"/>
    <property type="evidence" value="ECO:0007669"/>
    <property type="project" value="TreeGrafter"/>
</dbReference>
<dbReference type="PANTHER" id="PTHR10687:SF6">
    <property type="entry name" value="SECRETORY CARRIER-ASSOCIATED MEMBRANE PROTEIN 3"/>
    <property type="match status" value="1"/>
</dbReference>
<comment type="subcellular location">
    <subcellularLocation>
        <location evidence="1 5">Membrane</location>
        <topology evidence="1 5">Multi-pass membrane protein</topology>
    </subcellularLocation>
</comment>
<keyword evidence="4 5" id="KW-0472">Membrane</keyword>
<dbReference type="PANTHER" id="PTHR10687">
    <property type="entry name" value="SECRETORY CARRIER-ASSOCIATED MEMBRANE PROTEIN SCAMP"/>
    <property type="match status" value="1"/>
</dbReference>
<dbReference type="AlphaFoldDB" id="A0A8C7X6I5"/>
<evidence type="ECO:0000256" key="1">
    <source>
        <dbReference type="ARBA" id="ARBA00004141"/>
    </source>
</evidence>
<comment type="similarity">
    <text evidence="5">Belongs to the SCAMP family.</text>
</comment>
<protein>
    <recommendedName>
        <fullName evidence="5">Secretory carrier-associated membrane protein</fullName>
        <shortName evidence="5">Secretory carrier membrane protein</shortName>
    </recommendedName>
</protein>
<dbReference type="InterPro" id="IPR007273">
    <property type="entry name" value="SCAMP"/>
</dbReference>
<evidence type="ECO:0000256" key="6">
    <source>
        <dbReference type="SAM" id="Coils"/>
    </source>
</evidence>
<organism evidence="7 8">
    <name type="scientific">Oryzias sinensis</name>
    <name type="common">Chinese medaka</name>
    <dbReference type="NCBI Taxonomy" id="183150"/>
    <lineage>
        <taxon>Eukaryota</taxon>
        <taxon>Metazoa</taxon>
        <taxon>Chordata</taxon>
        <taxon>Craniata</taxon>
        <taxon>Vertebrata</taxon>
        <taxon>Euteleostomi</taxon>
        <taxon>Actinopterygii</taxon>
        <taxon>Neopterygii</taxon>
        <taxon>Teleostei</taxon>
        <taxon>Neoteleostei</taxon>
        <taxon>Acanthomorphata</taxon>
        <taxon>Ovalentaria</taxon>
        <taxon>Atherinomorphae</taxon>
        <taxon>Beloniformes</taxon>
        <taxon>Adrianichthyidae</taxon>
        <taxon>Oryziinae</taxon>
        <taxon>Oryzias</taxon>
    </lineage>
</organism>
<evidence type="ECO:0000313" key="8">
    <source>
        <dbReference type="Proteomes" id="UP000694383"/>
    </source>
</evidence>
<name>A0A8C7X6I5_9TELE</name>
<evidence type="ECO:0000256" key="2">
    <source>
        <dbReference type="ARBA" id="ARBA00022692"/>
    </source>
</evidence>
<keyword evidence="2 5" id="KW-0812">Transmembrane</keyword>
<keyword evidence="6" id="KW-0175">Coiled coil</keyword>
<evidence type="ECO:0000256" key="5">
    <source>
        <dbReference type="RuleBase" id="RU363122"/>
    </source>
</evidence>
<keyword evidence="3 5" id="KW-1133">Transmembrane helix</keyword>
<evidence type="ECO:0000313" key="7">
    <source>
        <dbReference type="Ensembl" id="ENSOSIP00000008841.1"/>
    </source>
</evidence>
<keyword evidence="5" id="KW-0813">Transport</keyword>
<evidence type="ECO:0000256" key="3">
    <source>
        <dbReference type="ARBA" id="ARBA00022989"/>
    </source>
</evidence>
<dbReference type="GO" id="GO:0055038">
    <property type="term" value="C:recycling endosome membrane"/>
    <property type="evidence" value="ECO:0007669"/>
    <property type="project" value="TreeGrafter"/>
</dbReference>
<reference evidence="7" key="1">
    <citation type="submission" date="2025-08" db="UniProtKB">
        <authorList>
            <consortium name="Ensembl"/>
        </authorList>
    </citation>
    <scope>IDENTIFICATION</scope>
</reference>
<dbReference type="Ensembl" id="ENSOSIT00000009420.1">
    <property type="protein sequence ID" value="ENSOSIP00000008841.1"/>
    <property type="gene ID" value="ENSOSIG00000005643.1"/>
</dbReference>
<reference evidence="7" key="2">
    <citation type="submission" date="2025-09" db="UniProtKB">
        <authorList>
            <consortium name="Ensembl"/>
        </authorList>
    </citation>
    <scope>IDENTIFICATION</scope>
</reference>
<feature type="transmembrane region" description="Helical" evidence="5">
    <location>
        <begin position="118"/>
        <end position="139"/>
    </location>
</feature>